<evidence type="ECO:0000313" key="1">
    <source>
        <dbReference type="EMBL" id="RGL83935.1"/>
    </source>
</evidence>
<name>A0A3E4SYF8_PHOVU</name>
<dbReference type="Proteomes" id="UP000261278">
    <property type="component" value="Unassembled WGS sequence"/>
</dbReference>
<organism evidence="1 2">
    <name type="scientific">Phocaeicola vulgatus</name>
    <name type="common">Bacteroides vulgatus</name>
    <dbReference type="NCBI Taxonomy" id="821"/>
    <lineage>
        <taxon>Bacteria</taxon>
        <taxon>Pseudomonadati</taxon>
        <taxon>Bacteroidota</taxon>
        <taxon>Bacteroidia</taxon>
        <taxon>Bacteroidales</taxon>
        <taxon>Bacteroidaceae</taxon>
        <taxon>Phocaeicola</taxon>
    </lineage>
</organism>
<dbReference type="RefSeq" id="WP_117678341.1">
    <property type="nucleotide sequence ID" value="NZ_JAKKXL010000016.1"/>
</dbReference>
<protein>
    <submittedName>
        <fullName evidence="1">Uncharacterized protein</fullName>
    </submittedName>
</protein>
<sequence>MKRLVWGALLMQSLKNPLQEEGLFFLSFVMLVEVIYKTVHCRSLDFDSLFVRFDGKTIASI</sequence>
<comment type="caution">
    <text evidence="1">The sequence shown here is derived from an EMBL/GenBank/DDBJ whole genome shotgun (WGS) entry which is preliminary data.</text>
</comment>
<proteinExistence type="predicted"/>
<dbReference type="EMBL" id="QSSN01000021">
    <property type="protein sequence ID" value="RGL83935.1"/>
    <property type="molecule type" value="Genomic_DNA"/>
</dbReference>
<evidence type="ECO:0000313" key="2">
    <source>
        <dbReference type="Proteomes" id="UP000261278"/>
    </source>
</evidence>
<gene>
    <name evidence="1" type="ORF">DXC44_15675</name>
</gene>
<accession>A0A3E4SYF8</accession>
<reference evidence="1 2" key="1">
    <citation type="submission" date="2018-08" db="EMBL/GenBank/DDBJ databases">
        <title>A genome reference for cultivated species of the human gut microbiota.</title>
        <authorList>
            <person name="Zou Y."/>
            <person name="Xue W."/>
            <person name="Luo G."/>
        </authorList>
    </citation>
    <scope>NUCLEOTIDE SEQUENCE [LARGE SCALE GENOMIC DNA]</scope>
    <source>
        <strain evidence="1 2">TF05-18</strain>
    </source>
</reference>
<dbReference type="AlphaFoldDB" id="A0A3E4SYF8"/>